<dbReference type="InterPro" id="IPR026961">
    <property type="entry name" value="PGG_dom"/>
</dbReference>
<evidence type="ECO:0000256" key="1">
    <source>
        <dbReference type="SAM" id="Phobius"/>
    </source>
</evidence>
<dbReference type="PANTHER" id="PTHR24177:SF329">
    <property type="entry name" value="ANKYRIN REPEAT PROTEIN"/>
    <property type="match status" value="1"/>
</dbReference>
<dbReference type="PANTHER" id="PTHR24177">
    <property type="entry name" value="CASKIN"/>
    <property type="match status" value="1"/>
</dbReference>
<name>A0AAV5KMZ5_9ROSI</name>
<keyword evidence="1" id="KW-1133">Transmembrane helix</keyword>
<sequence length="600" mass="67446">MERLQSLIVQNAIDEGDVNAVMDFYKRNSEADNLVLWTGLPILHHATIVGKSNIVKALVESMPALQVQQKDVYLGTALSYAAWSGNTELAKYLVNKDSTLLSMKDLSQEIPVVAACRAGQKEVTNFLYSETSFEILSCENGKQGSQLLSRCFSSQRFDIMLDVLHRGGQSLIDENWKDLLDGFVRTPTAFSSGRGLTFWQRWIYECLKVHISSDFADVTINQKGKKFEEMPLSGRLWRLASFLLPFLGIKRIHALKWSHGFARASLRLIFQRLTKLHLRKLDTIALLKAITRAIENGIYDFLVEMVETNADLLLTPMLLTPIPAADDETTHGNFRCENFLMNAIAFRQEKIACFLIGLPLGKLFINLRDPQKNTILHTAGELASDSQLSRISGAALQMQREIQWWKEVESLVGPRGKDTKNKNEETAYQVLVREHKALLKEAEDWTKGLANSYIIVGTLIITIMFAAAFTLPGGNDGNNGFPIFKNKVAFLVYIISDVISLFAAAASVIIFLGFLTSRYNMEDFQTSIPKMLMAGLSTLFVSLAAMMIAFCSTIFLMLENRWWIIIPSVRGYQDRQKQKLHQRANVTELGEGATTSMCAR</sequence>
<evidence type="ECO:0000313" key="3">
    <source>
        <dbReference type="EMBL" id="GKV25927.1"/>
    </source>
</evidence>
<dbReference type="SUPFAM" id="SSF48403">
    <property type="entry name" value="Ankyrin repeat"/>
    <property type="match status" value="1"/>
</dbReference>
<dbReference type="Pfam" id="PF12796">
    <property type="entry name" value="Ank_2"/>
    <property type="match status" value="1"/>
</dbReference>
<dbReference type="GO" id="GO:0016020">
    <property type="term" value="C:membrane"/>
    <property type="evidence" value="ECO:0007669"/>
    <property type="project" value="TreeGrafter"/>
</dbReference>
<dbReference type="EMBL" id="BPVZ01000070">
    <property type="protein sequence ID" value="GKV25927.1"/>
    <property type="molecule type" value="Genomic_DNA"/>
</dbReference>
<dbReference type="InterPro" id="IPR036770">
    <property type="entry name" value="Ankyrin_rpt-contain_sf"/>
</dbReference>
<keyword evidence="4" id="KW-1185">Reference proteome</keyword>
<dbReference type="AlphaFoldDB" id="A0AAV5KMZ5"/>
<reference evidence="3 4" key="1">
    <citation type="journal article" date="2021" name="Commun. Biol.">
        <title>The genome of Shorea leprosula (Dipterocarpaceae) highlights the ecological relevance of drought in aseasonal tropical rainforests.</title>
        <authorList>
            <person name="Ng K.K.S."/>
            <person name="Kobayashi M.J."/>
            <person name="Fawcett J.A."/>
            <person name="Hatakeyama M."/>
            <person name="Paape T."/>
            <person name="Ng C.H."/>
            <person name="Ang C.C."/>
            <person name="Tnah L.H."/>
            <person name="Lee C.T."/>
            <person name="Nishiyama T."/>
            <person name="Sese J."/>
            <person name="O'Brien M.J."/>
            <person name="Copetti D."/>
            <person name="Mohd Noor M.I."/>
            <person name="Ong R.C."/>
            <person name="Putra M."/>
            <person name="Sireger I.Z."/>
            <person name="Indrioko S."/>
            <person name="Kosugi Y."/>
            <person name="Izuno A."/>
            <person name="Isagi Y."/>
            <person name="Lee S.L."/>
            <person name="Shimizu K.K."/>
        </authorList>
    </citation>
    <scope>NUCLEOTIDE SEQUENCE [LARGE SCALE GENOMIC DNA]</scope>
    <source>
        <strain evidence="3">214</strain>
    </source>
</reference>
<comment type="caution">
    <text evidence="3">The sequence shown here is derived from an EMBL/GenBank/DDBJ whole genome shotgun (WGS) entry which is preliminary data.</text>
</comment>
<dbReference type="InterPro" id="IPR002110">
    <property type="entry name" value="Ankyrin_rpt"/>
</dbReference>
<evidence type="ECO:0000259" key="2">
    <source>
        <dbReference type="Pfam" id="PF13962"/>
    </source>
</evidence>
<proteinExistence type="predicted"/>
<accession>A0AAV5KMZ5</accession>
<dbReference type="SMART" id="SM00248">
    <property type="entry name" value="ANK"/>
    <property type="match status" value="2"/>
</dbReference>
<protein>
    <recommendedName>
        <fullName evidence="2">PGG domain-containing protein</fullName>
    </recommendedName>
</protein>
<organism evidence="3 4">
    <name type="scientific">Rubroshorea leprosula</name>
    <dbReference type="NCBI Taxonomy" id="152421"/>
    <lineage>
        <taxon>Eukaryota</taxon>
        <taxon>Viridiplantae</taxon>
        <taxon>Streptophyta</taxon>
        <taxon>Embryophyta</taxon>
        <taxon>Tracheophyta</taxon>
        <taxon>Spermatophyta</taxon>
        <taxon>Magnoliopsida</taxon>
        <taxon>eudicotyledons</taxon>
        <taxon>Gunneridae</taxon>
        <taxon>Pentapetalae</taxon>
        <taxon>rosids</taxon>
        <taxon>malvids</taxon>
        <taxon>Malvales</taxon>
        <taxon>Dipterocarpaceae</taxon>
        <taxon>Rubroshorea</taxon>
    </lineage>
</organism>
<dbReference type="Gene3D" id="1.25.40.20">
    <property type="entry name" value="Ankyrin repeat-containing domain"/>
    <property type="match status" value="1"/>
</dbReference>
<gene>
    <name evidence="3" type="ORF">SLEP1_g35301</name>
</gene>
<feature type="transmembrane region" description="Helical" evidence="1">
    <location>
        <begin position="490"/>
        <end position="515"/>
    </location>
</feature>
<feature type="domain" description="PGG" evidence="2">
    <location>
        <begin position="444"/>
        <end position="556"/>
    </location>
</feature>
<evidence type="ECO:0000313" key="4">
    <source>
        <dbReference type="Proteomes" id="UP001054252"/>
    </source>
</evidence>
<dbReference type="Proteomes" id="UP001054252">
    <property type="component" value="Unassembled WGS sequence"/>
</dbReference>
<dbReference type="Pfam" id="PF13962">
    <property type="entry name" value="PGG"/>
    <property type="match status" value="1"/>
</dbReference>
<keyword evidence="1" id="KW-0472">Membrane</keyword>
<feature type="transmembrane region" description="Helical" evidence="1">
    <location>
        <begin position="450"/>
        <end position="470"/>
    </location>
</feature>
<keyword evidence="1" id="KW-0812">Transmembrane</keyword>
<feature type="transmembrane region" description="Helical" evidence="1">
    <location>
        <begin position="536"/>
        <end position="558"/>
    </location>
</feature>